<accession>A0A443HU16</accession>
<evidence type="ECO:0000256" key="1">
    <source>
        <dbReference type="ARBA" id="ARBA00010409"/>
    </source>
</evidence>
<dbReference type="GO" id="GO:0005829">
    <property type="term" value="C:cytosol"/>
    <property type="evidence" value="ECO:0007669"/>
    <property type="project" value="TreeGrafter"/>
</dbReference>
<feature type="region of interest" description="Disordered" evidence="3">
    <location>
        <begin position="453"/>
        <end position="472"/>
    </location>
</feature>
<dbReference type="InterPro" id="IPR051954">
    <property type="entry name" value="tRNA_methyltransferase_THADA"/>
</dbReference>
<name>A0A443HU16_BYSSP</name>
<dbReference type="InterPro" id="IPR016024">
    <property type="entry name" value="ARM-type_fold"/>
</dbReference>
<comment type="caution">
    <text evidence="7">The sequence shown here is derived from an EMBL/GenBank/DDBJ whole genome shotgun (WGS) entry which is preliminary data.</text>
</comment>
<feature type="domain" description="tRNA (32-2'-O)-methyltransferase regulator THADA-like C-terminal TPR repeats region" evidence="6">
    <location>
        <begin position="961"/>
        <end position="1113"/>
    </location>
</feature>
<evidence type="ECO:0000256" key="2">
    <source>
        <dbReference type="ARBA" id="ARBA00022694"/>
    </source>
</evidence>
<dbReference type="PANTHER" id="PTHR14387">
    <property type="entry name" value="THADA/DEATH RECEPTOR INTERACTING PROTEIN"/>
    <property type="match status" value="1"/>
</dbReference>
<reference evidence="7 8" key="1">
    <citation type="journal article" date="2018" name="Front. Microbiol.">
        <title>Genomic and genetic insights into a cosmopolitan fungus, Paecilomyces variotii (Eurotiales).</title>
        <authorList>
            <person name="Urquhart A.S."/>
            <person name="Mondo S.J."/>
            <person name="Makela M.R."/>
            <person name="Hane J.K."/>
            <person name="Wiebenga A."/>
            <person name="He G."/>
            <person name="Mihaltcheva S."/>
            <person name="Pangilinan J."/>
            <person name="Lipzen A."/>
            <person name="Barry K."/>
            <person name="de Vries R.P."/>
            <person name="Grigoriev I.V."/>
            <person name="Idnurm A."/>
        </authorList>
    </citation>
    <scope>NUCLEOTIDE SEQUENCE [LARGE SCALE GENOMIC DNA]</scope>
    <source>
        <strain evidence="7 8">CBS 101075</strain>
    </source>
</reference>
<evidence type="ECO:0000313" key="7">
    <source>
        <dbReference type="EMBL" id="RWQ95307.1"/>
    </source>
</evidence>
<dbReference type="Pfam" id="PF26523">
    <property type="entry name" value="Trm732_C"/>
    <property type="match status" value="1"/>
</dbReference>
<evidence type="ECO:0000259" key="4">
    <source>
        <dbReference type="Pfam" id="PF10350"/>
    </source>
</evidence>
<dbReference type="SUPFAM" id="SSF48371">
    <property type="entry name" value="ARM repeat"/>
    <property type="match status" value="1"/>
</dbReference>
<organism evidence="7 8">
    <name type="scientific">Byssochlamys spectabilis</name>
    <name type="common">Paecilomyces variotii</name>
    <dbReference type="NCBI Taxonomy" id="264951"/>
    <lineage>
        <taxon>Eukaryota</taxon>
        <taxon>Fungi</taxon>
        <taxon>Dikarya</taxon>
        <taxon>Ascomycota</taxon>
        <taxon>Pezizomycotina</taxon>
        <taxon>Eurotiomycetes</taxon>
        <taxon>Eurotiomycetidae</taxon>
        <taxon>Eurotiales</taxon>
        <taxon>Thermoascaceae</taxon>
        <taxon>Paecilomyces</taxon>
    </lineage>
</organism>
<dbReference type="GeneID" id="39600058"/>
<dbReference type="InterPro" id="IPR019442">
    <property type="entry name" value="THADA/TRM732_DUF2428"/>
</dbReference>
<evidence type="ECO:0000313" key="8">
    <source>
        <dbReference type="Proteomes" id="UP000283841"/>
    </source>
</evidence>
<dbReference type="VEuPathDB" id="FungiDB:C8Q69DRAFT_469674"/>
<feature type="domain" description="tRNA (32-2'-O)-methyltransferase regulator THADA-like TPR repeats region" evidence="5">
    <location>
        <begin position="280"/>
        <end position="580"/>
    </location>
</feature>
<dbReference type="InterPro" id="IPR056842">
    <property type="entry name" value="THADA-like_TPR_C"/>
</dbReference>
<keyword evidence="2" id="KW-0819">tRNA processing</keyword>
<dbReference type="STRING" id="264951.A0A443HU16"/>
<dbReference type="Pfam" id="PF25151">
    <property type="entry name" value="TPR_Trm732_C"/>
    <property type="match status" value="1"/>
</dbReference>
<dbReference type="PANTHER" id="PTHR14387:SF0">
    <property type="entry name" value="DUF2428 DOMAIN-CONTAINING PROTEIN"/>
    <property type="match status" value="1"/>
</dbReference>
<gene>
    <name evidence="7" type="ORF">C8Q69DRAFT_469674</name>
</gene>
<dbReference type="Proteomes" id="UP000283841">
    <property type="component" value="Unassembled WGS sequence"/>
</dbReference>
<proteinExistence type="inferred from homology"/>
<dbReference type="RefSeq" id="XP_028484952.1">
    <property type="nucleotide sequence ID" value="XM_028630781.1"/>
</dbReference>
<evidence type="ECO:0000259" key="6">
    <source>
        <dbReference type="Pfam" id="PF25151"/>
    </source>
</evidence>
<dbReference type="Pfam" id="PF10350">
    <property type="entry name" value="DUF2428"/>
    <property type="match status" value="1"/>
</dbReference>
<dbReference type="EMBL" id="RCNU01000006">
    <property type="protein sequence ID" value="RWQ95307.1"/>
    <property type="molecule type" value="Genomic_DNA"/>
</dbReference>
<comment type="similarity">
    <text evidence="1">Belongs to the THADA family.</text>
</comment>
<evidence type="ECO:0000256" key="3">
    <source>
        <dbReference type="SAM" id="MobiDB-lite"/>
    </source>
</evidence>
<protein>
    <submittedName>
        <fullName evidence="7">HEAT repeat protein</fullName>
    </submittedName>
</protein>
<dbReference type="Pfam" id="PF25150">
    <property type="entry name" value="TPR_Trm732"/>
    <property type="match status" value="1"/>
</dbReference>
<sequence length="1660" mass="183335">MAETGWAEMESISQNIQILPADTLTRICRGPLVKFTLECQDNQKVKTLWQSLFQTFADASTSASHTTTTCNAVSGFLDAALLSKNHETQEIALSKETWLSVFEVYVDRFEDAKPKPMKQVLNSLLKILAKYTDSGEVEALLSRAGEIILPSIITGEPRSRLKVSLLSLEIFVRKNAISPYQLMNMVSNFLSTHGDLWKPVFEQHHETWISGSVMNREVSGEQYSITHVARIFTLALLIRATSPEIASASGAVLASLLQKIKAALPSSENIYLDPTNSLPIWVAPTKQIMLRNMDALDTMSNHMLTPLFTVDSSGFRTFIDQLPVQILLSGDMTEAPLDQFTLLFSALQIGKKVGLVHEDGVFGKASTAKNNNDAILVIKSDTLGQFLLHREGSIRVAALSLLITASSTTKPIGSDALQAILFGLPALHADSDAQSRGHILTLTRRLLVRLRSGTQKSDNHAKGAALPEVDENPRRLKRRRSVNQSTYVEEIRFDSREFLERYVSFLERDLEPTASYQRHIMALKALALVLQSRLDSRVNAPPIMKSEKDVLPWRFSLDILRPRLLRLLVDLLLDPFEEVRATSLSILAMFPLDSSQIALAHDKESPMSQLIEALTKAEHLASSTSRADHADAVARLYHVVFSLAAVGSDASSPYWYRSKYGVVNFILKKLEGKLLHPGGLFNSSMRDAPLHGYISALRYIVATSNFYSEVSGTEDKEYTSWKAVHDSIVSFCDRIWMAVKPVLCVDSPEGHTDEPIEDLVVGPKDILSYSWRALRESSLLLHATLANSSYAPSQGGLSRTDYETIGMASFTQLAELRHRGAFSTVSQTFSTCCQRCGESSDPSISSLPAGWYMQARNIIEEQASKLTRRSAGLPALVTGILSSNPGGPLFQQVMTELQDISRLPATQDATSYEIKLPQVHAMNCLKDIFTDTRLGPHTEPFIMSALRISAECISSQIWAIRNCGLMLFRALLIRMCRSVTGVGLGFGGVSGSESGSRIPFQRYPGLINLLSGLLTPEGEGSDGKATTATERVFPALELIGEKVPSISGDEDRGLRSLVLYHAKSPVWAIREHASRVYASLLKLPEVPSELGILLESNESSGQNYIHGKALCIRFALQRLELSLLGHWNDQLEAIMRIISKVFTTMFPLAHSPFVQAAILDILNDAIEKSMESGSEVITLPYINSMLETNDLSSRLDRALVVAHPSMEPKSEARASSLLRRSLAWTSILKQISSVKSEPHWLSQLLFRISAVDPDSARWLLEQMSRVFGNNATYKKQLLDLCTYAITESFPEYVKACAITTMAAILEGLLETDSSSISDFEVPWTAIRDSIQIDYDAHTQSRETTDAALRLQGCLLILEARSLGGWELSRDFTLGLRKWAIKVQYAMKEETEFTTRYAAVLSLSSFSRALRSQTGSPKTPPAALDIYLILYDMLNDDDEELREISASVASQLLSYSSVSPGRAVALAPLTASKLLAEFIAAHYKNSHRLFRDAVRRVVGQAIGTSQGRLVAVSQLASEYLKESTVLFVEEKQNLYIDDIREIDIWTGVLFGLEADASDPAIVQDFSGWVMGGLSYLTQLACSSKDGLLGWASKTDMFVLGTRVLSAARFLVSQSSAAVGHREEDRLTLKQKVQSFLEAGRSANLHDDWLSKMESALASSAV</sequence>
<keyword evidence="8" id="KW-1185">Reference proteome</keyword>
<evidence type="ECO:0000259" key="5">
    <source>
        <dbReference type="Pfam" id="PF25150"/>
    </source>
</evidence>
<feature type="domain" description="DUF2428" evidence="4">
    <location>
        <begin position="724"/>
        <end position="959"/>
    </location>
</feature>
<dbReference type="InterPro" id="IPR056843">
    <property type="entry name" value="THADA-like_TPR"/>
</dbReference>
<dbReference type="GO" id="GO:0030488">
    <property type="term" value="P:tRNA methylation"/>
    <property type="evidence" value="ECO:0007669"/>
    <property type="project" value="TreeGrafter"/>
</dbReference>